<comment type="caution">
    <text evidence="2">The sequence shown here is derived from an EMBL/GenBank/DDBJ whole genome shotgun (WGS) entry which is preliminary data.</text>
</comment>
<feature type="chain" id="PRO_5039588245" evidence="1">
    <location>
        <begin position="38"/>
        <end position="306"/>
    </location>
</feature>
<organism evidence="2 3">
    <name type="scientific">Candidatus Coproplasma excrementigallinarum</name>
    <dbReference type="NCBI Taxonomy" id="2840747"/>
    <lineage>
        <taxon>Bacteria</taxon>
        <taxon>Bacillati</taxon>
        <taxon>Bacillota</taxon>
        <taxon>Clostridia</taxon>
        <taxon>Eubacteriales</taxon>
        <taxon>Candidatus Coproplasma</taxon>
    </lineage>
</organism>
<evidence type="ECO:0000313" key="2">
    <source>
        <dbReference type="EMBL" id="HIU61912.1"/>
    </source>
</evidence>
<proteinExistence type="predicted"/>
<sequence length="306" mass="31713">MFTAKRKGILALLISVMAAALLAFGVFFALPSTRASAAEGETVATIGDGAEYTSLQSAINAAAASENATITLTSNVTESVTIPEDAVITLYLNGCTITNVEGSHTIINSGTLTIIGEGTVDNVNHGRGALVNYGKAILLGGTYTRSKEAGKSPDDNGGNSWYVIKNYNNLNIGANNKECNVVVTANGSYSSLIANGYQNANYYNTNFGNGGIANPTLKVYGGSFSGGLNTLKTDEHSKNEIYGGTFSNSAQYAVMNYGETTISGGEFTYDGEGAYGAIYSAYDSNVAVGALEITGGTFDAVKTVMV</sequence>
<gene>
    <name evidence="2" type="ORF">IAB69_04620</name>
</gene>
<reference evidence="2" key="1">
    <citation type="submission" date="2020-10" db="EMBL/GenBank/DDBJ databases">
        <authorList>
            <person name="Gilroy R."/>
        </authorList>
    </citation>
    <scope>NUCLEOTIDE SEQUENCE</scope>
    <source>
        <strain evidence="2">CHK195-12923</strain>
    </source>
</reference>
<feature type="signal peptide" evidence="1">
    <location>
        <begin position="1"/>
        <end position="37"/>
    </location>
</feature>
<reference evidence="2" key="2">
    <citation type="journal article" date="2021" name="PeerJ">
        <title>Extensive microbial diversity within the chicken gut microbiome revealed by metagenomics and culture.</title>
        <authorList>
            <person name="Gilroy R."/>
            <person name="Ravi A."/>
            <person name="Getino M."/>
            <person name="Pursley I."/>
            <person name="Horton D.L."/>
            <person name="Alikhan N.F."/>
            <person name="Baker D."/>
            <person name="Gharbi K."/>
            <person name="Hall N."/>
            <person name="Watson M."/>
            <person name="Adriaenssens E.M."/>
            <person name="Foster-Nyarko E."/>
            <person name="Jarju S."/>
            <person name="Secka A."/>
            <person name="Antonio M."/>
            <person name="Oren A."/>
            <person name="Chaudhuri R.R."/>
            <person name="La Ragione R."/>
            <person name="Hildebrand F."/>
            <person name="Pallen M.J."/>
        </authorList>
    </citation>
    <scope>NUCLEOTIDE SEQUENCE</scope>
    <source>
        <strain evidence="2">CHK195-12923</strain>
    </source>
</reference>
<accession>A0A9D1SJH0</accession>
<evidence type="ECO:0000313" key="3">
    <source>
        <dbReference type="Proteomes" id="UP000824110"/>
    </source>
</evidence>
<name>A0A9D1SJH0_9FIRM</name>
<dbReference type="AlphaFoldDB" id="A0A9D1SJH0"/>
<dbReference type="Proteomes" id="UP000824110">
    <property type="component" value="Unassembled WGS sequence"/>
</dbReference>
<keyword evidence="1" id="KW-0732">Signal</keyword>
<evidence type="ECO:0000256" key="1">
    <source>
        <dbReference type="SAM" id="SignalP"/>
    </source>
</evidence>
<protein>
    <submittedName>
        <fullName evidence="2">Uncharacterized protein</fullName>
    </submittedName>
</protein>
<dbReference type="EMBL" id="DVNE01000044">
    <property type="protein sequence ID" value="HIU61912.1"/>
    <property type="molecule type" value="Genomic_DNA"/>
</dbReference>